<reference evidence="3" key="1">
    <citation type="submission" date="2016-10" db="EMBL/GenBank/DDBJ databases">
        <authorList>
            <person name="Varghese N."/>
        </authorList>
    </citation>
    <scope>NUCLEOTIDE SEQUENCE [LARGE SCALE GENOMIC DNA]</scope>
    <source>
        <strain evidence="3">DSM 45096 / BCRC 16803 / CGMCC 4.1857 / CIP 109030 / JCM 12277 / KCTC 19219 / NBRC 100920 / 33214</strain>
    </source>
</reference>
<comment type="similarity">
    <text evidence="1">Belongs to the LOR family.</text>
</comment>
<dbReference type="eggNOG" id="COG4894">
    <property type="taxonomic scope" value="Bacteria"/>
</dbReference>
<dbReference type="Pfam" id="PF04525">
    <property type="entry name" value="LOR"/>
    <property type="match status" value="1"/>
</dbReference>
<evidence type="ECO:0000313" key="2">
    <source>
        <dbReference type="EMBL" id="SEM00445.1"/>
    </source>
</evidence>
<dbReference type="RefSeq" id="WP_052438954.1">
    <property type="nucleotide sequence ID" value="NZ_BBPN01000022.1"/>
</dbReference>
<evidence type="ECO:0000313" key="3">
    <source>
        <dbReference type="Proteomes" id="UP000183015"/>
    </source>
</evidence>
<gene>
    <name evidence="2" type="ORF">SAMN05414137_116167</name>
</gene>
<name>A0A1H7UUT5_STRJI</name>
<dbReference type="EMBL" id="FOAZ01000016">
    <property type="protein sequence ID" value="SEM00445.1"/>
    <property type="molecule type" value="Genomic_DNA"/>
</dbReference>
<keyword evidence="3" id="KW-1185">Reference proteome</keyword>
<dbReference type="PANTHER" id="PTHR31087:SF161">
    <property type="entry name" value="TUBBY C 2 FAMILY PROTEIN"/>
    <property type="match status" value="1"/>
</dbReference>
<dbReference type="STRING" id="235985.SAMN05414137_116167"/>
<dbReference type="PANTHER" id="PTHR31087">
    <property type="match status" value="1"/>
</dbReference>
<dbReference type="InterPro" id="IPR038595">
    <property type="entry name" value="LOR_sf"/>
</dbReference>
<dbReference type="Gene3D" id="2.40.160.200">
    <property type="entry name" value="LURP1-related"/>
    <property type="match status" value="1"/>
</dbReference>
<sequence>MFEERRARRHANHAFDHGEDVTRYRMQQKMFAIGDDYWIDDEAGDHVYKVDGKALRLRHTYAIKDMQGRRVATVQGRPMRIKESMEIEDGDGNRIALVKKALVSPVHDRWKVEQPDQPDLTVHGNVVEHEYTLERDGIKVAEVSKKWFRMRDTYGLTIGPGVDHAAVLAAAIAIDSMAHPGD</sequence>
<accession>A0A1H7UUT5</accession>
<dbReference type="InterPro" id="IPR007612">
    <property type="entry name" value="LOR"/>
</dbReference>
<evidence type="ECO:0000256" key="1">
    <source>
        <dbReference type="ARBA" id="ARBA00005437"/>
    </source>
</evidence>
<organism evidence="2 3">
    <name type="scientific">Streptacidiphilus jiangxiensis</name>
    <dbReference type="NCBI Taxonomy" id="235985"/>
    <lineage>
        <taxon>Bacteria</taxon>
        <taxon>Bacillati</taxon>
        <taxon>Actinomycetota</taxon>
        <taxon>Actinomycetes</taxon>
        <taxon>Kitasatosporales</taxon>
        <taxon>Streptomycetaceae</taxon>
        <taxon>Streptacidiphilus</taxon>
    </lineage>
</organism>
<dbReference type="OrthoDB" id="4863874at2"/>
<proteinExistence type="inferred from homology"/>
<protein>
    <submittedName>
        <fullName evidence="2">Uncharacterized protein YxjI</fullName>
    </submittedName>
</protein>
<dbReference type="AlphaFoldDB" id="A0A1H7UUT5"/>
<dbReference type="SUPFAM" id="SSF54518">
    <property type="entry name" value="Tubby C-terminal domain-like"/>
    <property type="match status" value="1"/>
</dbReference>
<dbReference type="InterPro" id="IPR025659">
    <property type="entry name" value="Tubby-like_C"/>
</dbReference>
<dbReference type="Proteomes" id="UP000183015">
    <property type="component" value="Unassembled WGS sequence"/>
</dbReference>